<evidence type="ECO:0000313" key="2">
    <source>
        <dbReference type="Proteomes" id="UP000028990"/>
    </source>
</evidence>
<organism evidence="1 2">
    <name type="scientific">Fukomys damarensis</name>
    <name type="common">Damaraland mole rat</name>
    <name type="synonym">Cryptomys damarensis</name>
    <dbReference type="NCBI Taxonomy" id="885580"/>
    <lineage>
        <taxon>Eukaryota</taxon>
        <taxon>Metazoa</taxon>
        <taxon>Chordata</taxon>
        <taxon>Craniata</taxon>
        <taxon>Vertebrata</taxon>
        <taxon>Euteleostomi</taxon>
        <taxon>Mammalia</taxon>
        <taxon>Eutheria</taxon>
        <taxon>Euarchontoglires</taxon>
        <taxon>Glires</taxon>
        <taxon>Rodentia</taxon>
        <taxon>Hystricomorpha</taxon>
        <taxon>Bathyergidae</taxon>
        <taxon>Fukomys</taxon>
    </lineage>
</organism>
<accession>A0A091CU45</accession>
<evidence type="ECO:0000313" key="1">
    <source>
        <dbReference type="EMBL" id="KFO23014.1"/>
    </source>
</evidence>
<reference evidence="1 2" key="1">
    <citation type="submission" date="2013-11" db="EMBL/GenBank/DDBJ databases">
        <title>The Damaraland mole rat (Fukomys damarensis) genome and evolution of African mole rats.</title>
        <authorList>
            <person name="Gladyshev V.N."/>
            <person name="Fang X."/>
        </authorList>
    </citation>
    <scope>NUCLEOTIDE SEQUENCE [LARGE SCALE GENOMIC DNA]</scope>
    <source>
        <tissue evidence="1">Liver</tissue>
    </source>
</reference>
<keyword evidence="2" id="KW-1185">Reference proteome</keyword>
<dbReference type="AlphaFoldDB" id="A0A091CU45"/>
<proteinExistence type="predicted"/>
<gene>
    <name evidence="1" type="ORF">H920_15587</name>
</gene>
<sequence>MSFIIASPPDRVVNGVGLVKPRFWAPPETSMAGLVQGDPGYHLAAGFPYHLSLYVQLPGVMSPFPWERASPQCSSNSSALLPPIFKAHHFQREPSPTYKHSNKAVRHALWEATLAALYKHWQEENQTARYCNDPGSQWFAHQWCLAGQAENECHRQDQTTESGAGNMGVFGASFKKVNVQRKRPHTRKYDTKSKQAVSLLIRARMSSQSHPAGLWESSPGERPCGCFLKSSVHYHTYKCFWFPVAFPSFQELTSGLLQFTCDCYTVLACFGFHIRETLV</sequence>
<name>A0A091CU45_FUKDA</name>
<dbReference type="EMBL" id="KN123860">
    <property type="protein sequence ID" value="KFO23014.1"/>
    <property type="molecule type" value="Genomic_DNA"/>
</dbReference>
<protein>
    <submittedName>
        <fullName evidence="1">Uncharacterized protein</fullName>
    </submittedName>
</protein>
<dbReference type="Proteomes" id="UP000028990">
    <property type="component" value="Unassembled WGS sequence"/>
</dbReference>